<evidence type="ECO:0000259" key="8">
    <source>
        <dbReference type="PROSITE" id="PS50928"/>
    </source>
</evidence>
<protein>
    <submittedName>
        <fullName evidence="9">Carbohydrate ABC transporter permease</fullName>
    </submittedName>
</protein>
<keyword evidence="2 7" id="KW-0813">Transport</keyword>
<dbReference type="InterPro" id="IPR000515">
    <property type="entry name" value="MetI-like"/>
</dbReference>
<dbReference type="Pfam" id="PF00528">
    <property type="entry name" value="BPD_transp_1"/>
    <property type="match status" value="1"/>
</dbReference>
<keyword evidence="10" id="KW-1185">Reference proteome</keyword>
<evidence type="ECO:0000256" key="5">
    <source>
        <dbReference type="ARBA" id="ARBA00022989"/>
    </source>
</evidence>
<dbReference type="Proteomes" id="UP001596039">
    <property type="component" value="Unassembled WGS sequence"/>
</dbReference>
<dbReference type="PANTHER" id="PTHR43005">
    <property type="entry name" value="BLR7065 PROTEIN"/>
    <property type="match status" value="1"/>
</dbReference>
<dbReference type="RefSeq" id="WP_386739574.1">
    <property type="nucleotide sequence ID" value="NZ_JBHSMG010000001.1"/>
</dbReference>
<keyword evidence="5 7" id="KW-1133">Transmembrane helix</keyword>
<comment type="subcellular location">
    <subcellularLocation>
        <location evidence="1 7">Cell membrane</location>
        <topology evidence="1 7">Multi-pass membrane protein</topology>
    </subcellularLocation>
</comment>
<dbReference type="InterPro" id="IPR035906">
    <property type="entry name" value="MetI-like_sf"/>
</dbReference>
<feature type="transmembrane region" description="Helical" evidence="7">
    <location>
        <begin position="281"/>
        <end position="300"/>
    </location>
</feature>
<evidence type="ECO:0000256" key="6">
    <source>
        <dbReference type="ARBA" id="ARBA00023136"/>
    </source>
</evidence>
<evidence type="ECO:0000256" key="2">
    <source>
        <dbReference type="ARBA" id="ARBA00022448"/>
    </source>
</evidence>
<name>A0ABW0NQG5_9MICO</name>
<dbReference type="Gene3D" id="1.10.3720.10">
    <property type="entry name" value="MetI-like"/>
    <property type="match status" value="1"/>
</dbReference>
<reference evidence="10" key="1">
    <citation type="journal article" date="2019" name="Int. J. Syst. Evol. Microbiol.">
        <title>The Global Catalogue of Microorganisms (GCM) 10K type strain sequencing project: providing services to taxonomists for standard genome sequencing and annotation.</title>
        <authorList>
            <consortium name="The Broad Institute Genomics Platform"/>
            <consortium name="The Broad Institute Genome Sequencing Center for Infectious Disease"/>
            <person name="Wu L."/>
            <person name="Ma J."/>
        </authorList>
    </citation>
    <scope>NUCLEOTIDE SEQUENCE [LARGE SCALE GENOMIC DNA]</scope>
    <source>
        <strain evidence="10">CGMCC 4.6997</strain>
    </source>
</reference>
<evidence type="ECO:0000256" key="7">
    <source>
        <dbReference type="RuleBase" id="RU363032"/>
    </source>
</evidence>
<evidence type="ECO:0000256" key="3">
    <source>
        <dbReference type="ARBA" id="ARBA00022475"/>
    </source>
</evidence>
<organism evidence="9 10">
    <name type="scientific">Lysinimonas soli</name>
    <dbReference type="NCBI Taxonomy" id="1074233"/>
    <lineage>
        <taxon>Bacteria</taxon>
        <taxon>Bacillati</taxon>
        <taxon>Actinomycetota</taxon>
        <taxon>Actinomycetes</taxon>
        <taxon>Micrococcales</taxon>
        <taxon>Microbacteriaceae</taxon>
        <taxon>Lysinimonas</taxon>
    </lineage>
</organism>
<feature type="domain" description="ABC transmembrane type-1" evidence="8">
    <location>
        <begin position="83"/>
        <end position="299"/>
    </location>
</feature>
<proteinExistence type="inferred from homology"/>
<gene>
    <name evidence="9" type="ORF">ACFPJ4_06620</name>
</gene>
<evidence type="ECO:0000313" key="10">
    <source>
        <dbReference type="Proteomes" id="UP001596039"/>
    </source>
</evidence>
<dbReference type="CDD" id="cd06261">
    <property type="entry name" value="TM_PBP2"/>
    <property type="match status" value="1"/>
</dbReference>
<sequence>MTSLRVRGNEARRFPSSRLARTLAPYGFISPTAVLIIVLMVIPIVMVIGYSLLDNVIAQPESKFVGLANYIAVFTDPNFLNAVKNTLVFTLSSVIAHLVIGLGFALMLNSPLLGRLSRATFRVIFILPWLFTAAIIAILWRLILDPNGVINFLLQQTGVIHEGIAWFATPSTALLAVTVMNIWGGYPFFMISLLAGLQGIPRDLYEAATVDGASWFDQFRNVTLPQLRPIILSMATLDLLWTTQQFALIWLTTGGGPVNLTEMLSTFTYKLAFSNYEFSQASASAVIILLGSLVVAFFYVRQQRAQD</sequence>
<keyword evidence="3" id="KW-1003">Cell membrane</keyword>
<feature type="transmembrane region" description="Helical" evidence="7">
    <location>
        <begin position="87"/>
        <end position="108"/>
    </location>
</feature>
<keyword evidence="6 7" id="KW-0472">Membrane</keyword>
<dbReference type="PROSITE" id="PS50928">
    <property type="entry name" value="ABC_TM1"/>
    <property type="match status" value="1"/>
</dbReference>
<dbReference type="SUPFAM" id="SSF161098">
    <property type="entry name" value="MetI-like"/>
    <property type="match status" value="1"/>
</dbReference>
<dbReference type="PANTHER" id="PTHR43005:SF1">
    <property type="entry name" value="SPERMIDINE_PUTRESCINE TRANSPORT SYSTEM PERMEASE PROTEIN"/>
    <property type="match status" value="1"/>
</dbReference>
<evidence type="ECO:0000256" key="4">
    <source>
        <dbReference type="ARBA" id="ARBA00022692"/>
    </source>
</evidence>
<dbReference type="EMBL" id="JBHSMG010000001">
    <property type="protein sequence ID" value="MFC5501913.1"/>
    <property type="molecule type" value="Genomic_DNA"/>
</dbReference>
<accession>A0ABW0NQG5</accession>
<feature type="transmembrane region" description="Helical" evidence="7">
    <location>
        <begin position="120"/>
        <end position="143"/>
    </location>
</feature>
<keyword evidence="4 7" id="KW-0812">Transmembrane</keyword>
<evidence type="ECO:0000256" key="1">
    <source>
        <dbReference type="ARBA" id="ARBA00004651"/>
    </source>
</evidence>
<evidence type="ECO:0000313" key="9">
    <source>
        <dbReference type="EMBL" id="MFC5501913.1"/>
    </source>
</evidence>
<feature type="transmembrane region" description="Helical" evidence="7">
    <location>
        <begin position="163"/>
        <end position="183"/>
    </location>
</feature>
<feature type="transmembrane region" description="Helical" evidence="7">
    <location>
        <begin position="23"/>
        <end position="53"/>
    </location>
</feature>
<comment type="caution">
    <text evidence="9">The sequence shown here is derived from an EMBL/GenBank/DDBJ whole genome shotgun (WGS) entry which is preliminary data.</text>
</comment>
<comment type="similarity">
    <text evidence="7">Belongs to the binding-protein-dependent transport system permease family.</text>
</comment>